<name>A0ABT7NSF1_9SPHI</name>
<dbReference type="InterPro" id="IPR008391">
    <property type="entry name" value="AXE1_dom"/>
</dbReference>
<dbReference type="Pfam" id="PF05448">
    <property type="entry name" value="AXE1"/>
    <property type="match status" value="1"/>
</dbReference>
<organism evidence="2 3">
    <name type="scientific">Sphingobacterium hotanense</name>
    <dbReference type="NCBI Taxonomy" id="649196"/>
    <lineage>
        <taxon>Bacteria</taxon>
        <taxon>Pseudomonadati</taxon>
        <taxon>Bacteroidota</taxon>
        <taxon>Sphingobacteriia</taxon>
        <taxon>Sphingobacteriales</taxon>
        <taxon>Sphingobacteriaceae</taxon>
        <taxon>Sphingobacterium</taxon>
    </lineage>
</organism>
<accession>A0ABT7NSF1</accession>
<dbReference type="InterPro" id="IPR029058">
    <property type="entry name" value="AB_hydrolase_fold"/>
</dbReference>
<keyword evidence="3" id="KW-1185">Reference proteome</keyword>
<reference evidence="2" key="1">
    <citation type="submission" date="2020-06" db="EMBL/GenBank/DDBJ databases">
        <authorList>
            <person name="Dong N."/>
        </authorList>
    </citation>
    <scope>NUCLEOTIDE SEQUENCE</scope>
    <source>
        <strain evidence="2">R1692</strain>
    </source>
</reference>
<dbReference type="InterPro" id="IPR039069">
    <property type="entry name" value="CE7"/>
</dbReference>
<gene>
    <name evidence="2" type="ORF">HX018_17920</name>
</gene>
<dbReference type="Gene3D" id="3.40.50.1820">
    <property type="entry name" value="alpha/beta hydrolase"/>
    <property type="match status" value="1"/>
</dbReference>
<feature type="domain" description="Acetyl xylan esterase" evidence="1">
    <location>
        <begin position="150"/>
        <end position="444"/>
    </location>
</feature>
<dbReference type="PANTHER" id="PTHR40111">
    <property type="entry name" value="CEPHALOSPORIN-C DEACETYLASE"/>
    <property type="match status" value="1"/>
</dbReference>
<evidence type="ECO:0000313" key="3">
    <source>
        <dbReference type="Proteomes" id="UP001170954"/>
    </source>
</evidence>
<sequence>MIINRLGKILVLLACLQCGFLESNNAQISIMGIDVQDPGTTLSKEQQILTIGLDHKNWMYNTGEDVVFEVQYNGTQKDPIEVSYAYGLERMRPMKSGKLKISNGKLRIPAGSFSEPGFIRCTVNIDEDGKQLTATATAAIASEKILPTIVKPEDFNSFWEEAIKDSKKTALNTKFTPMDNQGSEVVDVFQVEYQFNNKGDRKFYGVICVPKKAGKYPAIIRFPGAGWVPLNGDIKTAEQGYISLSLYIHGKPVNKELAYYKDLQENELKDYQFKGTTNRDSSYYKNVILGCVRSLDLVYSLPQFDGKNVVAWGSSQGGALSIITTSLEPRIKYAVALCPAMSDYTGYLHGRAGGWPHYFLNDALDEDTRTKMVETLPYYDVVNFARNIKVPMYFSWGFNDVTTPPTSFYSAYNMIKGEKKLFIIPEGVHKIYPEQVDKTYTWLKAQIAKNQPH</sequence>
<dbReference type="Proteomes" id="UP001170954">
    <property type="component" value="Unassembled WGS sequence"/>
</dbReference>
<evidence type="ECO:0000313" key="2">
    <source>
        <dbReference type="EMBL" id="MDM1050119.1"/>
    </source>
</evidence>
<dbReference type="PANTHER" id="PTHR40111:SF1">
    <property type="entry name" value="CEPHALOSPORIN-C DEACETYLASE"/>
    <property type="match status" value="1"/>
</dbReference>
<proteinExistence type="predicted"/>
<evidence type="ECO:0000259" key="1">
    <source>
        <dbReference type="Pfam" id="PF05448"/>
    </source>
</evidence>
<dbReference type="SUPFAM" id="SSF53474">
    <property type="entry name" value="alpha/beta-Hydrolases"/>
    <property type="match status" value="1"/>
</dbReference>
<dbReference type="EMBL" id="JACAGK010000072">
    <property type="protein sequence ID" value="MDM1050119.1"/>
    <property type="molecule type" value="Genomic_DNA"/>
</dbReference>
<reference evidence="2" key="2">
    <citation type="journal article" date="2022" name="Sci. Total Environ.">
        <title>Prevalence, transmission, and molecular epidemiology of tet(X)-positive bacteria among humans, animals, and environmental niches in China: An epidemiological, and genomic-based study.</title>
        <authorList>
            <person name="Dong N."/>
            <person name="Zeng Y."/>
            <person name="Cai C."/>
            <person name="Sun C."/>
            <person name="Lu J."/>
            <person name="Liu C."/>
            <person name="Zhou H."/>
            <person name="Sun Q."/>
            <person name="Shu L."/>
            <person name="Wang H."/>
            <person name="Wang Y."/>
            <person name="Wang S."/>
            <person name="Wu C."/>
            <person name="Chan E.W."/>
            <person name="Chen G."/>
            <person name="Shen Z."/>
            <person name="Chen S."/>
            <person name="Zhang R."/>
        </authorList>
    </citation>
    <scope>NUCLEOTIDE SEQUENCE</scope>
    <source>
        <strain evidence="2">R1692</strain>
    </source>
</reference>
<dbReference type="RefSeq" id="WP_286652281.1">
    <property type="nucleotide sequence ID" value="NZ_JACAGK010000072.1"/>
</dbReference>
<comment type="caution">
    <text evidence="2">The sequence shown here is derived from an EMBL/GenBank/DDBJ whole genome shotgun (WGS) entry which is preliminary data.</text>
</comment>
<protein>
    <submittedName>
        <fullName evidence="2">Acetylxylan esterase</fullName>
    </submittedName>
</protein>